<name>W6N1J7_CLOTY</name>
<dbReference type="RefSeq" id="WP_017750659.1">
    <property type="nucleotide sequence ID" value="NZ_CBXI010000003.1"/>
</dbReference>
<keyword evidence="3" id="KW-1185">Reference proteome</keyword>
<dbReference type="EMBL" id="CBXI010000003">
    <property type="protein sequence ID" value="CDL90123.1"/>
    <property type="molecule type" value="Genomic_DNA"/>
</dbReference>
<dbReference type="GeneID" id="56700221"/>
<proteinExistence type="predicted"/>
<protein>
    <submittedName>
        <fullName evidence="2">Uncharacterized protein</fullName>
    </submittedName>
</protein>
<feature type="transmembrane region" description="Helical" evidence="1">
    <location>
        <begin position="21"/>
        <end position="52"/>
    </location>
</feature>
<sequence>MGRKHLRRRTKKKIGLITLSIGAGLLLTVIIPIWGWIIAGGAAFIYCGWTLIGKHNKH</sequence>
<evidence type="ECO:0000256" key="1">
    <source>
        <dbReference type="SAM" id="Phobius"/>
    </source>
</evidence>
<organism evidence="2 3">
    <name type="scientific">Clostridium tyrobutyricum DIVETGP</name>
    <dbReference type="NCBI Taxonomy" id="1408889"/>
    <lineage>
        <taxon>Bacteria</taxon>
        <taxon>Bacillati</taxon>
        <taxon>Bacillota</taxon>
        <taxon>Clostridia</taxon>
        <taxon>Eubacteriales</taxon>
        <taxon>Clostridiaceae</taxon>
        <taxon>Clostridium</taxon>
    </lineage>
</organism>
<evidence type="ECO:0000313" key="3">
    <source>
        <dbReference type="Proteomes" id="UP000019482"/>
    </source>
</evidence>
<dbReference type="Proteomes" id="UP000019482">
    <property type="component" value="Unassembled WGS sequence"/>
</dbReference>
<reference evidence="2 3" key="1">
    <citation type="journal article" date="2015" name="Genome Announc.">
        <title>Draft Genome Sequence of Clostridium tyrobutyricum Strain DIVETGP, Isolated from Cow's Milk for Grana Padano Production.</title>
        <authorList>
            <person name="Soggiu A."/>
            <person name="Piras C."/>
            <person name="Gaiarsa S."/>
            <person name="Sassera D."/>
            <person name="Roncada P."/>
            <person name="Bendixen E."/>
            <person name="Brasca M."/>
            <person name="Bonizzi L."/>
        </authorList>
    </citation>
    <scope>NUCLEOTIDE SEQUENCE [LARGE SCALE GENOMIC DNA]</scope>
    <source>
        <strain evidence="2 3">DIVETGP</strain>
    </source>
</reference>
<evidence type="ECO:0000313" key="2">
    <source>
        <dbReference type="EMBL" id="CDL90123.1"/>
    </source>
</evidence>
<keyword evidence="1" id="KW-0812">Transmembrane</keyword>
<accession>W6N1J7</accession>
<comment type="caution">
    <text evidence="2">The sequence shown here is derived from an EMBL/GenBank/DDBJ whole genome shotgun (WGS) entry which is preliminary data.</text>
</comment>
<gene>
    <name evidence="2" type="ORF">CTDIVETGP_0193</name>
</gene>
<keyword evidence="1" id="KW-1133">Transmembrane helix</keyword>
<dbReference type="AlphaFoldDB" id="W6N1J7"/>
<keyword evidence="1" id="KW-0472">Membrane</keyword>